<evidence type="ECO:0000313" key="5">
    <source>
        <dbReference type="RefSeq" id="XP_013416595.1"/>
    </source>
</evidence>
<evidence type="ECO:0000259" key="2">
    <source>
        <dbReference type="Pfam" id="PF00534"/>
    </source>
</evidence>
<name>A0A1S3K1U3_LINAN</name>
<dbReference type="Gene3D" id="3.40.50.2000">
    <property type="entry name" value="Glycogen Phosphorylase B"/>
    <property type="match status" value="2"/>
</dbReference>
<accession>A0A1S3K1U3</accession>
<proteinExistence type="predicted"/>
<feature type="domain" description="Glycosyl transferase family 1" evidence="2">
    <location>
        <begin position="204"/>
        <end position="363"/>
    </location>
</feature>
<dbReference type="OrthoDB" id="10054679at2759"/>
<dbReference type="SUPFAM" id="SSF53756">
    <property type="entry name" value="UDP-Glycosyltransferase/glycogen phosphorylase"/>
    <property type="match status" value="1"/>
</dbReference>
<organism evidence="4 5">
    <name type="scientific">Lingula anatina</name>
    <name type="common">Brachiopod</name>
    <name type="synonym">Lingula unguis</name>
    <dbReference type="NCBI Taxonomy" id="7574"/>
    <lineage>
        <taxon>Eukaryota</taxon>
        <taxon>Metazoa</taxon>
        <taxon>Spiralia</taxon>
        <taxon>Lophotrochozoa</taxon>
        <taxon>Brachiopoda</taxon>
        <taxon>Linguliformea</taxon>
        <taxon>Lingulata</taxon>
        <taxon>Lingulida</taxon>
        <taxon>Linguloidea</taxon>
        <taxon>Lingulidae</taxon>
        <taxon>Lingula</taxon>
    </lineage>
</organism>
<dbReference type="PANTHER" id="PTHR45947:SF3">
    <property type="entry name" value="SULFOQUINOVOSYL TRANSFERASE SQD2"/>
    <property type="match status" value="1"/>
</dbReference>
<dbReference type="PANTHER" id="PTHR45947">
    <property type="entry name" value="SULFOQUINOVOSYL TRANSFERASE SQD2"/>
    <property type="match status" value="1"/>
</dbReference>
<evidence type="ECO:0000313" key="4">
    <source>
        <dbReference type="Proteomes" id="UP000085678"/>
    </source>
</evidence>
<dbReference type="InterPro" id="IPR028098">
    <property type="entry name" value="Glyco_trans_4-like_N"/>
</dbReference>
<dbReference type="InterPro" id="IPR001296">
    <property type="entry name" value="Glyco_trans_1"/>
</dbReference>
<dbReference type="GO" id="GO:0016758">
    <property type="term" value="F:hexosyltransferase activity"/>
    <property type="evidence" value="ECO:0007669"/>
    <property type="project" value="TreeGrafter"/>
</dbReference>
<dbReference type="STRING" id="7574.A0A1S3K1U3"/>
<dbReference type="GeneID" id="106178102"/>
<dbReference type="Pfam" id="PF13439">
    <property type="entry name" value="Glyco_transf_4"/>
    <property type="match status" value="1"/>
</dbReference>
<dbReference type="Proteomes" id="UP000085678">
    <property type="component" value="Unplaced"/>
</dbReference>
<dbReference type="AlphaFoldDB" id="A0A1S3K1U3"/>
<dbReference type="RefSeq" id="XP_013416595.1">
    <property type="nucleotide sequence ID" value="XM_013561141.1"/>
</dbReference>
<gene>
    <name evidence="5" type="primary">LOC106178102</name>
</gene>
<evidence type="ECO:0000256" key="1">
    <source>
        <dbReference type="ARBA" id="ARBA00022676"/>
    </source>
</evidence>
<keyword evidence="4" id="KW-1185">Reference proteome</keyword>
<protein>
    <submittedName>
        <fullName evidence="5">Uncharacterized protein LOC106178102</fullName>
    </submittedName>
</protein>
<dbReference type="Pfam" id="PF00534">
    <property type="entry name" value="Glycos_transf_1"/>
    <property type="match status" value="1"/>
</dbReference>
<keyword evidence="1" id="KW-0808">Transferase</keyword>
<sequence>MVPEKSNNKLIRVAMISVHGNPLVSDSELGSDGKGGQNIYVREVGKQMSKQGYDVTWFTRSESPDEVGLVTLSPTLRCQYITAGPQEHINRDFLFPYLEDFISQIDTSKFDCAFTNYWLSGYVGLRLDLPQLHVHHSLGSQKYEREPMPEIGPIRLKVEEAINKHADCVVHQTTSEVESCKAKNPVLIKAGINTERFEALDSRAAKRDLGFSDDTINVLFAGRFATQKGIPFAIEAMKKTKVPHHFRLIGNYRGSDYEYLVQENPQLEFLGQKTPDELSKYMAASDILIMPSLYEPFGIVAIEAMAAGCCMIVTSVGGLNEIVQDGVHGCKVPPGDADAICAAFEKLARDLNKMRETGENNRKVAFEQYSWAATAGSIGQKLKNLLTRDKRTTFDKISKSFTHRNIIGTRVGRG</sequence>
<reference evidence="5" key="1">
    <citation type="submission" date="2025-08" db="UniProtKB">
        <authorList>
            <consortium name="RefSeq"/>
        </authorList>
    </citation>
    <scope>IDENTIFICATION</scope>
    <source>
        <tissue evidence="5">Gonads</tissue>
    </source>
</reference>
<dbReference type="InParanoid" id="A0A1S3K1U3"/>
<evidence type="ECO:0000259" key="3">
    <source>
        <dbReference type="Pfam" id="PF13439"/>
    </source>
</evidence>
<dbReference type="KEGG" id="lak:106178102"/>
<keyword evidence="1" id="KW-0328">Glycosyltransferase</keyword>
<dbReference type="InterPro" id="IPR050194">
    <property type="entry name" value="Glycosyltransferase_grp1"/>
</dbReference>
<feature type="domain" description="Glycosyltransferase subfamily 4-like N-terminal" evidence="3">
    <location>
        <begin position="35"/>
        <end position="196"/>
    </location>
</feature>